<feature type="region of interest" description="Disordered" evidence="1">
    <location>
        <begin position="22"/>
        <end position="57"/>
    </location>
</feature>
<comment type="caution">
    <text evidence="2">The sequence shown here is derived from an EMBL/GenBank/DDBJ whole genome shotgun (WGS) entry which is preliminary data.</text>
</comment>
<evidence type="ECO:0000256" key="1">
    <source>
        <dbReference type="SAM" id="MobiDB-lite"/>
    </source>
</evidence>
<dbReference type="EMBL" id="VLKK01000005">
    <property type="protein sequence ID" value="TWH94485.1"/>
    <property type="molecule type" value="Genomic_DNA"/>
</dbReference>
<evidence type="ECO:0000313" key="3">
    <source>
        <dbReference type="Proteomes" id="UP000316624"/>
    </source>
</evidence>
<organism evidence="2 3">
    <name type="scientific">Sphingobium wenxiniae (strain DSM 21828 / CGMCC 1.7748 / JZ-1)</name>
    <dbReference type="NCBI Taxonomy" id="595605"/>
    <lineage>
        <taxon>Bacteria</taxon>
        <taxon>Pseudomonadati</taxon>
        <taxon>Pseudomonadota</taxon>
        <taxon>Alphaproteobacteria</taxon>
        <taxon>Sphingomonadales</taxon>
        <taxon>Sphingomonadaceae</taxon>
        <taxon>Sphingobium</taxon>
    </lineage>
</organism>
<proteinExistence type="predicted"/>
<evidence type="ECO:0000313" key="2">
    <source>
        <dbReference type="EMBL" id="TWH94485.1"/>
    </source>
</evidence>
<name>A0A562KGT5_SPHWJ</name>
<gene>
    <name evidence="2" type="ORF">IQ35_01728</name>
</gene>
<dbReference type="AlphaFoldDB" id="A0A562KGT5"/>
<reference evidence="2 3" key="1">
    <citation type="journal article" date="2015" name="Stand. Genomic Sci.">
        <title>Genomic Encyclopedia of Bacterial and Archaeal Type Strains, Phase III: the genomes of soil and plant-associated and newly described type strains.</title>
        <authorList>
            <person name="Whitman W.B."/>
            <person name="Woyke T."/>
            <person name="Klenk H.P."/>
            <person name="Zhou Y."/>
            <person name="Lilburn T.G."/>
            <person name="Beck B.J."/>
            <person name="De Vos P."/>
            <person name="Vandamme P."/>
            <person name="Eisen J.A."/>
            <person name="Garrity G."/>
            <person name="Hugenholtz P."/>
            <person name="Kyrpides N.C."/>
        </authorList>
    </citation>
    <scope>NUCLEOTIDE SEQUENCE [LARGE SCALE GENOMIC DNA]</scope>
    <source>
        <strain evidence="2 3">CGMCC 1.7748</strain>
    </source>
</reference>
<dbReference type="Proteomes" id="UP000316624">
    <property type="component" value="Unassembled WGS sequence"/>
</dbReference>
<accession>A0A562KGT5</accession>
<protein>
    <submittedName>
        <fullName evidence="2">Uncharacterized protein</fullName>
    </submittedName>
</protein>
<sequence>MEGEALGALPIGDPGAARAPLAWPGSWLAGTRPGQTQRMDGRAGATRPEAAGGNRIR</sequence>
<keyword evidence="3" id="KW-1185">Reference proteome</keyword>